<dbReference type="Pfam" id="PF00589">
    <property type="entry name" value="Phage_integrase"/>
    <property type="match status" value="1"/>
</dbReference>
<dbReference type="EMBL" id="CALNXI010000081">
    <property type="protein sequence ID" value="CAH3018239.1"/>
    <property type="molecule type" value="Genomic_DNA"/>
</dbReference>
<gene>
    <name evidence="3" type="ORF">PEVE_00041987</name>
</gene>
<organism evidence="3 4">
    <name type="scientific">Porites evermanni</name>
    <dbReference type="NCBI Taxonomy" id="104178"/>
    <lineage>
        <taxon>Eukaryota</taxon>
        <taxon>Metazoa</taxon>
        <taxon>Cnidaria</taxon>
        <taxon>Anthozoa</taxon>
        <taxon>Hexacorallia</taxon>
        <taxon>Scleractinia</taxon>
        <taxon>Fungiina</taxon>
        <taxon>Poritidae</taxon>
        <taxon>Porites</taxon>
    </lineage>
</organism>
<dbReference type="Proteomes" id="UP001159427">
    <property type="component" value="Unassembled WGS sequence"/>
</dbReference>
<dbReference type="CDD" id="cd00397">
    <property type="entry name" value="DNA_BRE_C"/>
    <property type="match status" value="1"/>
</dbReference>
<accession>A0ABN8LMH0</accession>
<evidence type="ECO:0000313" key="3">
    <source>
        <dbReference type="EMBL" id="CAH3018239.1"/>
    </source>
</evidence>
<sequence length="449" mass="50895">MSRFEEVSPEEIKGIVDNATPINTKRSTKYGLKIFIEWLDSPGGKKFSKSIEEMSKQELNDCLKSFYTSARKQDGSYYKTSSMKSIRAAIDRFLRSPPHCKQFSIIGDPAFTEANQVLDAFVKDLRKTGKIAGVVHKKPITKQQIQRLYECGELGPANSTNPAQLQRTVWFYLVLYFGQRGRENQRQMKSNMLVFRKTPQGKEYCELNKEVAGSVPSTKNHQGGLHDHEDDSDGKIFALEDSPTCPVQTIRNYLSHLNPVCEFLFQRPRNSESKKFNSNDSWYCNSPLGDTSLNNMMKDMSKRAGIQPYLTNHCLRATSVTILSDHDCEVRHIKAVTGHKSDSSIESYNQRPSLEQQERMSSILSDFHSLKENQQPESGILVQHSQVQQSSASLQPESGVLVQHNQFQHLQSSANNTAFIARGGQIFPRPQYNFSNCNVQIHNHYGQSG</sequence>
<evidence type="ECO:0000259" key="2">
    <source>
        <dbReference type="Pfam" id="PF00589"/>
    </source>
</evidence>
<dbReference type="PANTHER" id="PTHR21446:SF12">
    <property type="entry name" value="POTASSIUM CHANNEL TETRAMERIZATION DOMAIN CONTAINING 1"/>
    <property type="match status" value="1"/>
</dbReference>
<name>A0ABN8LMH0_9CNID</name>
<dbReference type="Gene3D" id="1.10.443.10">
    <property type="entry name" value="Intergrase catalytic core"/>
    <property type="match status" value="1"/>
</dbReference>
<keyword evidence="4" id="KW-1185">Reference proteome</keyword>
<comment type="caution">
    <text evidence="3">The sequence shown here is derived from an EMBL/GenBank/DDBJ whole genome shotgun (WGS) entry which is preliminary data.</text>
</comment>
<evidence type="ECO:0000256" key="1">
    <source>
        <dbReference type="ARBA" id="ARBA00023172"/>
    </source>
</evidence>
<evidence type="ECO:0000313" key="4">
    <source>
        <dbReference type="Proteomes" id="UP001159427"/>
    </source>
</evidence>
<feature type="domain" description="Tyr recombinase" evidence="2">
    <location>
        <begin position="274"/>
        <end position="350"/>
    </location>
</feature>
<protein>
    <recommendedName>
        <fullName evidence="2">Tyr recombinase domain-containing protein</fullName>
    </recommendedName>
</protein>
<dbReference type="InterPro" id="IPR002104">
    <property type="entry name" value="Integrase_catalytic"/>
</dbReference>
<reference evidence="3 4" key="1">
    <citation type="submission" date="2022-05" db="EMBL/GenBank/DDBJ databases">
        <authorList>
            <consortium name="Genoscope - CEA"/>
            <person name="William W."/>
        </authorList>
    </citation>
    <scope>NUCLEOTIDE SEQUENCE [LARGE SCALE GENOMIC DNA]</scope>
</reference>
<dbReference type="InterPro" id="IPR011010">
    <property type="entry name" value="DNA_brk_join_enz"/>
</dbReference>
<dbReference type="PANTHER" id="PTHR21446">
    <property type="entry name" value="DUF3504 DOMAIN-CONTAINING PROTEIN"/>
    <property type="match status" value="1"/>
</dbReference>
<dbReference type="SUPFAM" id="SSF56349">
    <property type="entry name" value="DNA breaking-rejoining enzymes"/>
    <property type="match status" value="1"/>
</dbReference>
<dbReference type="InterPro" id="IPR052787">
    <property type="entry name" value="MAVS"/>
</dbReference>
<keyword evidence="1" id="KW-0233">DNA recombination</keyword>
<dbReference type="InterPro" id="IPR013762">
    <property type="entry name" value="Integrase-like_cat_sf"/>
</dbReference>
<proteinExistence type="predicted"/>